<keyword evidence="2" id="KW-1185">Reference proteome</keyword>
<proteinExistence type="predicted"/>
<name>A0A4R3VF99_9GAMM</name>
<protein>
    <submittedName>
        <fullName evidence="1">Uncharacterized protein</fullName>
    </submittedName>
</protein>
<comment type="caution">
    <text evidence="1">The sequence shown here is derived from an EMBL/GenBank/DDBJ whole genome shotgun (WGS) entry which is preliminary data.</text>
</comment>
<dbReference type="Proteomes" id="UP000295433">
    <property type="component" value="Unassembled WGS sequence"/>
</dbReference>
<gene>
    <name evidence="1" type="ORF">EDC54_11278</name>
</gene>
<evidence type="ECO:0000313" key="2">
    <source>
        <dbReference type="Proteomes" id="UP000295433"/>
    </source>
</evidence>
<reference evidence="1 2" key="1">
    <citation type="submission" date="2019-03" db="EMBL/GenBank/DDBJ databases">
        <title>Genomic Encyclopedia of Type Strains, Phase IV (KMG-IV): sequencing the most valuable type-strain genomes for metagenomic binning, comparative biology and taxonomic classification.</title>
        <authorList>
            <person name="Goeker M."/>
        </authorList>
    </citation>
    <scope>NUCLEOTIDE SEQUENCE [LARGE SCALE GENOMIC DNA]</scope>
    <source>
        <strain evidence="1 2">DSM 16730</strain>
    </source>
</reference>
<sequence length="52" mass="5861">MTMKALNPKFRTFCARRRRIAFDIFRYGDCQPGTELSAIPPVGRVLLSAGKC</sequence>
<organism evidence="1 2">
    <name type="scientific">Samsonia erythrinae</name>
    <dbReference type="NCBI Taxonomy" id="160434"/>
    <lineage>
        <taxon>Bacteria</taxon>
        <taxon>Pseudomonadati</taxon>
        <taxon>Pseudomonadota</taxon>
        <taxon>Gammaproteobacteria</taxon>
        <taxon>Enterobacterales</taxon>
        <taxon>Pectobacteriaceae</taxon>
        <taxon>Samsonia</taxon>
    </lineage>
</organism>
<evidence type="ECO:0000313" key="1">
    <source>
        <dbReference type="EMBL" id="TCV04097.1"/>
    </source>
</evidence>
<accession>A0A4R3VF99</accession>
<dbReference type="EMBL" id="SMBY01000012">
    <property type="protein sequence ID" value="TCV04097.1"/>
    <property type="molecule type" value="Genomic_DNA"/>
</dbReference>
<dbReference type="AlphaFoldDB" id="A0A4R3VF99"/>